<dbReference type="GO" id="GO:0008017">
    <property type="term" value="F:microtubule binding"/>
    <property type="evidence" value="ECO:0007669"/>
    <property type="project" value="TreeGrafter"/>
</dbReference>
<dbReference type="GO" id="GO:0005874">
    <property type="term" value="C:microtubule"/>
    <property type="evidence" value="ECO:0007669"/>
    <property type="project" value="TreeGrafter"/>
</dbReference>
<dbReference type="InterPro" id="IPR027417">
    <property type="entry name" value="P-loop_NTPase"/>
</dbReference>
<dbReference type="InterPro" id="IPR001401">
    <property type="entry name" value="Dynamin_GTPase"/>
</dbReference>
<evidence type="ECO:0000313" key="7">
    <source>
        <dbReference type="Proteomes" id="UP001295423"/>
    </source>
</evidence>
<gene>
    <name evidence="6" type="ORF">CYCCA115_LOCUS20904</name>
</gene>
<keyword evidence="7" id="KW-1185">Reference proteome</keyword>
<evidence type="ECO:0000313" key="6">
    <source>
        <dbReference type="EMBL" id="CAJ1965009.1"/>
    </source>
</evidence>
<comment type="caution">
    <text evidence="6">The sequence shown here is derived from an EMBL/GenBank/DDBJ whole genome shotgun (WGS) entry which is preliminary data.</text>
</comment>
<dbReference type="Pfam" id="PF01031">
    <property type="entry name" value="Dynamin_M"/>
    <property type="match status" value="1"/>
</dbReference>
<dbReference type="GO" id="GO:0005525">
    <property type="term" value="F:GTP binding"/>
    <property type="evidence" value="ECO:0007669"/>
    <property type="project" value="InterPro"/>
</dbReference>
<dbReference type="GO" id="GO:0000266">
    <property type="term" value="P:mitochondrial fission"/>
    <property type="evidence" value="ECO:0007669"/>
    <property type="project" value="TreeGrafter"/>
</dbReference>
<protein>
    <recommendedName>
        <fullName evidence="5">Dynamin-type G domain-containing protein</fullName>
    </recommendedName>
</protein>
<dbReference type="GO" id="GO:0016559">
    <property type="term" value="P:peroxisome fission"/>
    <property type="evidence" value="ECO:0007669"/>
    <property type="project" value="TreeGrafter"/>
</dbReference>
<dbReference type="GO" id="GO:0003924">
    <property type="term" value="F:GTPase activity"/>
    <property type="evidence" value="ECO:0007669"/>
    <property type="project" value="InterPro"/>
</dbReference>
<dbReference type="GO" id="GO:0005739">
    <property type="term" value="C:mitochondrion"/>
    <property type="evidence" value="ECO:0007669"/>
    <property type="project" value="TreeGrafter"/>
</dbReference>
<evidence type="ECO:0000256" key="2">
    <source>
        <dbReference type="ARBA" id="ARBA00023134"/>
    </source>
</evidence>
<feature type="domain" description="Dynamin-type G" evidence="5">
    <location>
        <begin position="89"/>
        <end position="374"/>
    </location>
</feature>
<keyword evidence="2" id="KW-0342">GTP-binding</keyword>
<sequence length="455" mass="50248">MIKITLFQAVLYSCCVLVVFCVGDAVEAVQYQAHDEDRTPDHDTSTKHGVAAHEPRSSTSNAPHPHEGSGYEQYRGFMNKLAQFNVDEYVDLPMIAVMGDTSSGKSSLLSMISMVELPSNDKLTTRCPIRLQMHTKESKSATVKIIWKDIPEGPDFEFIPRKVTEANWDDLTGYILDAQKHIVAKRNKEAARDVVSVEMTCPHCEDLTLIDLPGIVRSHGKGESAGLSQDIEALLSDYLTNPRCVILAVLPANVDFHNSQIMAEALKVDPDTKRTIPVLTKPDLIDSGAEGGVKELLLGEKTEHFEIGFHMVKGRGQEALNKKTTIEEGLAQEASFFYNKEPWRGIEDKTLFGTTALRVKLGKLQMKLIRLSFHNIVSEMKEKRDSAVSSRQELGVIPSNLTEKRALFRKVTDDFCRSIGPLVFGGQLIGGGGKHFGSKTLCRVSFGIESVSGDS</sequence>
<dbReference type="PROSITE" id="PS51718">
    <property type="entry name" value="G_DYNAMIN_2"/>
    <property type="match status" value="1"/>
</dbReference>
<dbReference type="SUPFAM" id="SSF52540">
    <property type="entry name" value="P-loop containing nucleoside triphosphate hydrolases"/>
    <property type="match status" value="1"/>
</dbReference>
<dbReference type="Pfam" id="PF00350">
    <property type="entry name" value="Dynamin_N"/>
    <property type="match status" value="1"/>
</dbReference>
<evidence type="ECO:0000256" key="4">
    <source>
        <dbReference type="SAM" id="SignalP"/>
    </source>
</evidence>
<dbReference type="SMART" id="SM00053">
    <property type="entry name" value="DYNc"/>
    <property type="match status" value="1"/>
</dbReference>
<dbReference type="Proteomes" id="UP001295423">
    <property type="component" value="Unassembled WGS sequence"/>
</dbReference>
<dbReference type="CDD" id="cd08771">
    <property type="entry name" value="DLP_1"/>
    <property type="match status" value="1"/>
</dbReference>
<evidence type="ECO:0000259" key="5">
    <source>
        <dbReference type="PROSITE" id="PS51718"/>
    </source>
</evidence>
<dbReference type="InterPro" id="IPR030381">
    <property type="entry name" value="G_DYNAMIN_dom"/>
</dbReference>
<dbReference type="GO" id="GO:0016020">
    <property type="term" value="C:membrane"/>
    <property type="evidence" value="ECO:0007669"/>
    <property type="project" value="TreeGrafter"/>
</dbReference>
<feature type="signal peptide" evidence="4">
    <location>
        <begin position="1"/>
        <end position="28"/>
    </location>
</feature>
<feature type="compositionally biased region" description="Basic and acidic residues" evidence="3">
    <location>
        <begin position="35"/>
        <end position="56"/>
    </location>
</feature>
<feature type="region of interest" description="Disordered" evidence="3">
    <location>
        <begin position="35"/>
        <end position="69"/>
    </location>
</feature>
<keyword evidence="4" id="KW-0732">Signal</keyword>
<dbReference type="GO" id="GO:0006897">
    <property type="term" value="P:endocytosis"/>
    <property type="evidence" value="ECO:0007669"/>
    <property type="project" value="TreeGrafter"/>
</dbReference>
<dbReference type="GO" id="GO:0048312">
    <property type="term" value="P:intracellular distribution of mitochondria"/>
    <property type="evidence" value="ECO:0007669"/>
    <property type="project" value="TreeGrafter"/>
</dbReference>
<evidence type="ECO:0000256" key="3">
    <source>
        <dbReference type="SAM" id="MobiDB-lite"/>
    </source>
</evidence>
<dbReference type="AlphaFoldDB" id="A0AAD2PX55"/>
<reference evidence="6" key="1">
    <citation type="submission" date="2023-08" db="EMBL/GenBank/DDBJ databases">
        <authorList>
            <person name="Audoor S."/>
            <person name="Bilcke G."/>
        </authorList>
    </citation>
    <scope>NUCLEOTIDE SEQUENCE</scope>
</reference>
<dbReference type="InterPro" id="IPR000375">
    <property type="entry name" value="Dynamin_stalk"/>
</dbReference>
<organism evidence="6 7">
    <name type="scientific">Cylindrotheca closterium</name>
    <dbReference type="NCBI Taxonomy" id="2856"/>
    <lineage>
        <taxon>Eukaryota</taxon>
        <taxon>Sar</taxon>
        <taxon>Stramenopiles</taxon>
        <taxon>Ochrophyta</taxon>
        <taxon>Bacillariophyta</taxon>
        <taxon>Bacillariophyceae</taxon>
        <taxon>Bacillariophycidae</taxon>
        <taxon>Bacillariales</taxon>
        <taxon>Bacillariaceae</taxon>
        <taxon>Cylindrotheca</taxon>
    </lineage>
</organism>
<dbReference type="PANTHER" id="PTHR11566">
    <property type="entry name" value="DYNAMIN"/>
    <property type="match status" value="1"/>
</dbReference>
<evidence type="ECO:0000256" key="1">
    <source>
        <dbReference type="ARBA" id="ARBA00022741"/>
    </source>
</evidence>
<name>A0AAD2PX55_9STRA</name>
<keyword evidence="1" id="KW-0547">Nucleotide-binding</keyword>
<dbReference type="PRINTS" id="PR00195">
    <property type="entry name" value="DYNAMIN"/>
</dbReference>
<dbReference type="EMBL" id="CAKOGP040002202">
    <property type="protein sequence ID" value="CAJ1965009.1"/>
    <property type="molecule type" value="Genomic_DNA"/>
</dbReference>
<dbReference type="Gene3D" id="3.40.50.300">
    <property type="entry name" value="P-loop containing nucleotide triphosphate hydrolases"/>
    <property type="match status" value="1"/>
</dbReference>
<dbReference type="PANTHER" id="PTHR11566:SF21">
    <property type="entry name" value="DYNAMIN RELATED PROTEIN 1, ISOFORM A"/>
    <property type="match status" value="1"/>
</dbReference>
<dbReference type="InterPro" id="IPR022812">
    <property type="entry name" value="Dynamin"/>
</dbReference>
<proteinExistence type="predicted"/>
<feature type="chain" id="PRO_5042201417" description="Dynamin-type G domain-containing protein" evidence="4">
    <location>
        <begin position="29"/>
        <end position="455"/>
    </location>
</feature>
<dbReference type="InterPro" id="IPR045063">
    <property type="entry name" value="Dynamin_N"/>
</dbReference>
<accession>A0AAD2PX55</accession>